<dbReference type="PROSITE" id="PS51471">
    <property type="entry name" value="FE2OG_OXY"/>
    <property type="match status" value="1"/>
</dbReference>
<keyword evidence="2" id="KW-0479">Metal-binding</keyword>
<name>A0AAV9UQ78_9PEZI</name>
<dbReference type="InterPro" id="IPR050231">
    <property type="entry name" value="Iron_ascorbate_oxido_reductase"/>
</dbReference>
<protein>
    <recommendedName>
        <fullName evidence="3">Fe2OG dioxygenase domain-containing protein</fullName>
    </recommendedName>
</protein>
<dbReference type="PANTHER" id="PTHR47990">
    <property type="entry name" value="2-OXOGLUTARATE (2OG) AND FE(II)-DEPENDENT OXYGENASE SUPERFAMILY PROTEIN-RELATED"/>
    <property type="match status" value="1"/>
</dbReference>
<dbReference type="Proteomes" id="UP001375240">
    <property type="component" value="Unassembled WGS sequence"/>
</dbReference>
<proteinExistence type="inferred from homology"/>
<dbReference type="GO" id="GO:0046872">
    <property type="term" value="F:metal ion binding"/>
    <property type="evidence" value="ECO:0007669"/>
    <property type="project" value="UniProtKB-KW"/>
</dbReference>
<keyword evidence="2" id="KW-0408">Iron</keyword>
<dbReference type="Gene3D" id="2.60.120.330">
    <property type="entry name" value="B-lactam Antibiotic, Isopenicillin N Synthase, Chain"/>
    <property type="match status" value="1"/>
</dbReference>
<evidence type="ECO:0000259" key="3">
    <source>
        <dbReference type="PROSITE" id="PS51471"/>
    </source>
</evidence>
<sequence length="278" mass="31596">MDARMLIDGTKIDVVDLEMISLKGLESGDAEEMAKLLSGAQTTGMFHLDFRGSQFGDVLWERVGEVYYASEKYFDQEPGIKQMDVRSDQAPSQDKGYKFCETDETFEMAYDELVKGDLKLPEILHYSKHTMKCFSEICHDATLTMLRSLSSSVSAKSPFEHSHSKTQLSDSGLKLVYEPCVEQKAQVVENKHTDGGTLTVLFYNDWGLHVKLRDGSWGFVEPIEGCAVVNVADWLEWMSGGQLRSPLHRVTQPMDGFRKRYFLSYFLRPGHTSQNMHH</sequence>
<dbReference type="InterPro" id="IPR027443">
    <property type="entry name" value="IPNS-like_sf"/>
</dbReference>
<evidence type="ECO:0000256" key="1">
    <source>
        <dbReference type="ARBA" id="ARBA00008056"/>
    </source>
</evidence>
<dbReference type="SUPFAM" id="SSF51197">
    <property type="entry name" value="Clavaminate synthase-like"/>
    <property type="match status" value="1"/>
</dbReference>
<gene>
    <name evidence="4" type="ORF">TWF696_007634</name>
</gene>
<dbReference type="InterPro" id="IPR005123">
    <property type="entry name" value="Oxoglu/Fe-dep_dioxygenase_dom"/>
</dbReference>
<dbReference type="Pfam" id="PF03171">
    <property type="entry name" value="2OG-FeII_Oxy"/>
    <property type="match status" value="1"/>
</dbReference>
<dbReference type="GO" id="GO:0016491">
    <property type="term" value="F:oxidoreductase activity"/>
    <property type="evidence" value="ECO:0007669"/>
    <property type="project" value="UniProtKB-KW"/>
</dbReference>
<keyword evidence="2" id="KW-0560">Oxidoreductase</keyword>
<dbReference type="EMBL" id="JAVHNQ010000006">
    <property type="protein sequence ID" value="KAK6343983.1"/>
    <property type="molecule type" value="Genomic_DNA"/>
</dbReference>
<reference evidence="4 5" key="1">
    <citation type="submission" date="2019-10" db="EMBL/GenBank/DDBJ databases">
        <authorList>
            <person name="Palmer J.M."/>
        </authorList>
    </citation>
    <scope>NUCLEOTIDE SEQUENCE [LARGE SCALE GENOMIC DNA]</scope>
    <source>
        <strain evidence="4 5">TWF696</strain>
    </source>
</reference>
<feature type="domain" description="Fe2OG dioxygenase" evidence="3">
    <location>
        <begin position="168"/>
        <end position="269"/>
    </location>
</feature>
<evidence type="ECO:0000313" key="4">
    <source>
        <dbReference type="EMBL" id="KAK6343983.1"/>
    </source>
</evidence>
<evidence type="ECO:0000256" key="2">
    <source>
        <dbReference type="RuleBase" id="RU003682"/>
    </source>
</evidence>
<dbReference type="AlphaFoldDB" id="A0AAV9UQ78"/>
<dbReference type="InterPro" id="IPR044861">
    <property type="entry name" value="IPNS-like_FE2OG_OXY"/>
</dbReference>
<evidence type="ECO:0000313" key="5">
    <source>
        <dbReference type="Proteomes" id="UP001375240"/>
    </source>
</evidence>
<organism evidence="4 5">
    <name type="scientific">Orbilia brochopaga</name>
    <dbReference type="NCBI Taxonomy" id="3140254"/>
    <lineage>
        <taxon>Eukaryota</taxon>
        <taxon>Fungi</taxon>
        <taxon>Dikarya</taxon>
        <taxon>Ascomycota</taxon>
        <taxon>Pezizomycotina</taxon>
        <taxon>Orbiliomycetes</taxon>
        <taxon>Orbiliales</taxon>
        <taxon>Orbiliaceae</taxon>
        <taxon>Orbilia</taxon>
    </lineage>
</organism>
<keyword evidence="5" id="KW-1185">Reference proteome</keyword>
<comment type="caution">
    <text evidence="4">The sequence shown here is derived from an EMBL/GenBank/DDBJ whole genome shotgun (WGS) entry which is preliminary data.</text>
</comment>
<comment type="similarity">
    <text evidence="1 2">Belongs to the iron/ascorbate-dependent oxidoreductase family.</text>
</comment>
<accession>A0AAV9UQ78</accession>